<dbReference type="PROSITE" id="PS50921">
    <property type="entry name" value="ANTAR"/>
    <property type="match status" value="1"/>
</dbReference>
<feature type="compositionally biased region" description="Basic and acidic residues" evidence="2">
    <location>
        <begin position="389"/>
        <end position="399"/>
    </location>
</feature>
<evidence type="ECO:0000313" key="5">
    <source>
        <dbReference type="EMBL" id="MFJ2823220.1"/>
    </source>
</evidence>
<feature type="region of interest" description="Disordered" evidence="2">
    <location>
        <begin position="377"/>
        <end position="399"/>
    </location>
</feature>
<feature type="domain" description="PPM-type phosphatase" evidence="4">
    <location>
        <begin position="608"/>
        <end position="798"/>
    </location>
</feature>
<dbReference type="Pfam" id="PF07228">
    <property type="entry name" value="SpoIIE"/>
    <property type="match status" value="1"/>
</dbReference>
<protein>
    <submittedName>
        <fullName evidence="5">SpoIIE family protein phosphatase</fullName>
    </submittedName>
</protein>
<dbReference type="InterPro" id="IPR001932">
    <property type="entry name" value="PPM-type_phosphatase-like_dom"/>
</dbReference>
<evidence type="ECO:0000313" key="6">
    <source>
        <dbReference type="Proteomes" id="UP001617351"/>
    </source>
</evidence>
<reference evidence="5 6" key="1">
    <citation type="submission" date="2024-10" db="EMBL/GenBank/DDBJ databases">
        <title>The Natural Products Discovery Center: Release of the First 8490 Sequenced Strains for Exploring Actinobacteria Biosynthetic Diversity.</title>
        <authorList>
            <person name="Kalkreuter E."/>
            <person name="Kautsar S.A."/>
            <person name="Yang D."/>
            <person name="Bader C.D."/>
            <person name="Teijaro C.N."/>
            <person name="Fluegel L."/>
            <person name="Davis C.M."/>
            <person name="Simpson J.R."/>
            <person name="Lauterbach L."/>
            <person name="Steele A.D."/>
            <person name="Gui C."/>
            <person name="Meng S."/>
            <person name="Li G."/>
            <person name="Viehrig K."/>
            <person name="Ye F."/>
            <person name="Su P."/>
            <person name="Kiefer A.F."/>
            <person name="Nichols A."/>
            <person name="Cepeda A.J."/>
            <person name="Yan W."/>
            <person name="Fan B."/>
            <person name="Jiang Y."/>
            <person name="Adhikari A."/>
            <person name="Zheng C.-J."/>
            <person name="Schuster L."/>
            <person name="Cowan T.M."/>
            <person name="Smanski M.J."/>
            <person name="Chevrette M.G."/>
            <person name="De Carvalho L.P.S."/>
            <person name="Shen B."/>
        </authorList>
    </citation>
    <scope>NUCLEOTIDE SEQUENCE [LARGE SCALE GENOMIC DNA]</scope>
    <source>
        <strain evidence="5 6">NPDC087220</strain>
    </source>
</reference>
<dbReference type="RefSeq" id="WP_402382476.1">
    <property type="nucleotide sequence ID" value="NZ_JBIUYY010000008.1"/>
</dbReference>
<dbReference type="EMBL" id="JBIUYY010000008">
    <property type="protein sequence ID" value="MFJ2823220.1"/>
    <property type="molecule type" value="Genomic_DNA"/>
</dbReference>
<dbReference type="InterPro" id="IPR052016">
    <property type="entry name" value="Bact_Sigma-Reg"/>
</dbReference>
<dbReference type="SUPFAM" id="SSF81606">
    <property type="entry name" value="PP2C-like"/>
    <property type="match status" value="1"/>
</dbReference>
<dbReference type="PANTHER" id="PTHR43156:SF2">
    <property type="entry name" value="STAGE II SPORULATION PROTEIN E"/>
    <property type="match status" value="1"/>
</dbReference>
<dbReference type="PANTHER" id="PTHR43156">
    <property type="entry name" value="STAGE II SPORULATION PROTEIN E-RELATED"/>
    <property type="match status" value="1"/>
</dbReference>
<gene>
    <name evidence="5" type="ORF">ACIO7M_19200</name>
</gene>
<accession>A0ABW8EIZ1</accession>
<dbReference type="SMART" id="SM01012">
    <property type="entry name" value="ANTAR"/>
    <property type="match status" value="1"/>
</dbReference>
<dbReference type="InterPro" id="IPR036457">
    <property type="entry name" value="PPM-type-like_dom_sf"/>
</dbReference>
<evidence type="ECO:0000259" key="4">
    <source>
        <dbReference type="PROSITE" id="PS51746"/>
    </source>
</evidence>
<dbReference type="InterPro" id="IPR005561">
    <property type="entry name" value="ANTAR"/>
</dbReference>
<comment type="caution">
    <text evidence="5">The sequence shown here is derived from an EMBL/GenBank/DDBJ whole genome shotgun (WGS) entry which is preliminary data.</text>
</comment>
<evidence type="ECO:0000256" key="1">
    <source>
        <dbReference type="ARBA" id="ARBA00022801"/>
    </source>
</evidence>
<dbReference type="Gene3D" id="3.30.450.20">
    <property type="entry name" value="PAS domain"/>
    <property type="match status" value="1"/>
</dbReference>
<dbReference type="Proteomes" id="UP001617351">
    <property type="component" value="Unassembled WGS sequence"/>
</dbReference>
<dbReference type="Pfam" id="PF03861">
    <property type="entry name" value="ANTAR"/>
    <property type="match status" value="1"/>
</dbReference>
<feature type="domain" description="ANTAR" evidence="3">
    <location>
        <begin position="46"/>
        <end position="107"/>
    </location>
</feature>
<dbReference type="PROSITE" id="PS51746">
    <property type="entry name" value="PPM_2"/>
    <property type="match status" value="1"/>
</dbReference>
<proteinExistence type="predicted"/>
<keyword evidence="1" id="KW-0378">Hydrolase</keyword>
<sequence length="799" mass="82014">MPAHHGSGRGAADGERVIASLRAAATDREGPGAAMSVPRSGLASAVAELTAEVSALHAERGRRRLIDLASGVLAGQLALSPVEATDHLLRLAGSMGLSAVDLAADIVNAAAGTHVSDGPAEAAGRAAAEAVPAAEARRIRRGIAATTVSDTAAAAAAALLENGLHRLGVEAVYLWRRTPTACLELAAEAGADPQEASHWHWIPPETGGPLHRVLAGAEADWLPSGPRPGERLPGGRPDAARALLPLELDGLTVGVALAVWPGPAPLNPIVRDTVAALCAPAAHHLHAADTGRGVPPQLASLLAQLDHPGVVICPTAGDGPPAAGGLPAHTVDYLNPAALRELRAFPSAAGRPAAQLYPSVHDELVGLIARANAAGSPQYAPALPGPRPDAAREAESPRPEMAEVRVLPLGGGRAAVLWQTGSPHGAPLARALNRIDRLAAFEDDASGGSVWGPAAYAVFGLDPGGPPLPLRSLGKRLHPDDAVVLDGLLASITDRHTGGQCLVRVYRPDGGVRHVQIAAEPVLAGSALVGIAGVYHDVSVQHHTELALTATFEQLSAAQAEAVLRDQLVLRLQQAIVPEAPSLETPPGLRVAARYRPAAVEDRVGGDWYDVHPLPGGRVLVTVGDIAGHGIGAATAMIALRGALHGLAFTGAPPEQLMGWLNDVALGTAGQPTATAVCALFDPADRTLEWAGAGHPPPLLLRSGRARFLEGSQNVLLGALPGAAYEGRSTQLEAGDTLLLYTDGFIERRHTGLDESLASLQVAAERLRPGLVEDQADQLMGAAEGDTEDDTSLVVVQVS</sequence>
<dbReference type="Gene3D" id="3.60.40.10">
    <property type="entry name" value="PPM-type phosphatase domain"/>
    <property type="match status" value="1"/>
</dbReference>
<dbReference type="SUPFAM" id="SSF55785">
    <property type="entry name" value="PYP-like sensor domain (PAS domain)"/>
    <property type="match status" value="1"/>
</dbReference>
<evidence type="ECO:0000256" key="2">
    <source>
        <dbReference type="SAM" id="MobiDB-lite"/>
    </source>
</evidence>
<dbReference type="InterPro" id="IPR035965">
    <property type="entry name" value="PAS-like_dom_sf"/>
</dbReference>
<keyword evidence="6" id="KW-1185">Reference proteome</keyword>
<organism evidence="5 6">
    <name type="scientific">Streptomyces toxytricini</name>
    <name type="common">Actinomyces toxytricini</name>
    <dbReference type="NCBI Taxonomy" id="67369"/>
    <lineage>
        <taxon>Bacteria</taxon>
        <taxon>Bacillati</taxon>
        <taxon>Actinomycetota</taxon>
        <taxon>Actinomycetes</taxon>
        <taxon>Kitasatosporales</taxon>
        <taxon>Streptomycetaceae</taxon>
        <taxon>Streptomyces</taxon>
    </lineage>
</organism>
<name>A0ABW8EIZ1_STRT5</name>
<dbReference type="SMART" id="SM00331">
    <property type="entry name" value="PP2C_SIG"/>
    <property type="match status" value="1"/>
</dbReference>
<evidence type="ECO:0000259" key="3">
    <source>
        <dbReference type="PROSITE" id="PS50921"/>
    </source>
</evidence>